<organism evidence="2 3">
    <name type="scientific">Xanthomonas manihotis</name>
    <dbReference type="NCBI Taxonomy" id="43353"/>
    <lineage>
        <taxon>Bacteria</taxon>
        <taxon>Pseudomonadati</taxon>
        <taxon>Pseudomonadota</taxon>
        <taxon>Gammaproteobacteria</taxon>
        <taxon>Lysobacterales</taxon>
        <taxon>Lysobacteraceae</taxon>
        <taxon>Xanthomonas</taxon>
    </lineage>
</organism>
<evidence type="ECO:0000313" key="2">
    <source>
        <dbReference type="EMBL" id="MBO9758486.1"/>
    </source>
</evidence>
<protein>
    <submittedName>
        <fullName evidence="2">Uncharacterized protein</fullName>
    </submittedName>
</protein>
<name>A0A8I2BNI6_XANMN</name>
<accession>A0A8I2BNI6</accession>
<dbReference type="RefSeq" id="WP_162530982.1">
    <property type="nucleotide sequence ID" value="NZ_CP083575.1"/>
</dbReference>
<evidence type="ECO:0000256" key="1">
    <source>
        <dbReference type="SAM" id="MobiDB-lite"/>
    </source>
</evidence>
<reference evidence="2" key="1">
    <citation type="submission" date="2021-03" db="EMBL/GenBank/DDBJ databases">
        <title>Molecular characterization of Xanthomonas species pathogenic on Araceae and the development of a triplex TaqMan assay for detection of X. phaseoli pv. dieffenbachiae.</title>
        <authorList>
            <person name="Van Der Wolf J."/>
            <person name="Krijger M."/>
            <person name="Mendes O."/>
            <person name="Brankovics B."/>
            <person name="Bonants P."/>
            <person name="Meekes E."/>
        </authorList>
    </citation>
    <scope>NUCLEOTIDE SEQUENCE</scope>
    <source>
        <strain evidence="2">NBC1264</strain>
    </source>
</reference>
<dbReference type="Proteomes" id="UP000668572">
    <property type="component" value="Unassembled WGS sequence"/>
</dbReference>
<feature type="region of interest" description="Disordered" evidence="1">
    <location>
        <begin position="28"/>
        <end position="49"/>
    </location>
</feature>
<comment type="caution">
    <text evidence="2">The sequence shown here is derived from an EMBL/GenBank/DDBJ whole genome shotgun (WGS) entry which is preliminary data.</text>
</comment>
<dbReference type="EMBL" id="JAGHXW010000006">
    <property type="protein sequence ID" value="MBO9758486.1"/>
    <property type="molecule type" value="Genomic_DNA"/>
</dbReference>
<evidence type="ECO:0000313" key="3">
    <source>
        <dbReference type="Proteomes" id="UP000668572"/>
    </source>
</evidence>
<proteinExistence type="predicted"/>
<feature type="compositionally biased region" description="Polar residues" evidence="1">
    <location>
        <begin position="33"/>
        <end position="49"/>
    </location>
</feature>
<sequence>MLDRIAINASGLGDIEGSTGAHRVELHCGPDNRQLQGGTRISVSSNTIS</sequence>
<dbReference type="AlphaFoldDB" id="A0A8I2BNI6"/>
<gene>
    <name evidence="2" type="ORF">J7405_02715</name>
</gene>